<reference evidence="1" key="2">
    <citation type="submission" date="2014-03" db="EMBL/GenBank/DDBJ databases">
        <authorList>
            <person name="Genoscope - CEA"/>
        </authorList>
    </citation>
    <scope>NUCLEOTIDE SEQUENCE</scope>
</reference>
<sequence>MPRAFLVKKARYSPYKRNWSELPDDERGDVYIPGERARGWCSVNEPFCFGGARPAAQNKITGNQRSMT</sequence>
<gene>
    <name evidence="1" type="ORF">GSONMT00022568001</name>
</gene>
<dbReference type="EMBL" id="FR917884">
    <property type="protein sequence ID" value="CDQ94517.1"/>
    <property type="molecule type" value="Genomic_DNA"/>
</dbReference>
<proteinExistence type="predicted"/>
<dbReference type="AlphaFoldDB" id="A0A060YSF9"/>
<dbReference type="Proteomes" id="UP000193380">
    <property type="component" value="Unassembled WGS sequence"/>
</dbReference>
<dbReference type="PaxDb" id="8022-A0A060YSF9"/>
<evidence type="ECO:0000313" key="1">
    <source>
        <dbReference type="EMBL" id="CDQ94517.1"/>
    </source>
</evidence>
<organism evidence="1 2">
    <name type="scientific">Oncorhynchus mykiss</name>
    <name type="common">Rainbow trout</name>
    <name type="synonym">Salmo gairdneri</name>
    <dbReference type="NCBI Taxonomy" id="8022"/>
    <lineage>
        <taxon>Eukaryota</taxon>
        <taxon>Metazoa</taxon>
        <taxon>Chordata</taxon>
        <taxon>Craniata</taxon>
        <taxon>Vertebrata</taxon>
        <taxon>Euteleostomi</taxon>
        <taxon>Actinopterygii</taxon>
        <taxon>Neopterygii</taxon>
        <taxon>Teleostei</taxon>
        <taxon>Protacanthopterygii</taxon>
        <taxon>Salmoniformes</taxon>
        <taxon>Salmonidae</taxon>
        <taxon>Salmoninae</taxon>
        <taxon>Oncorhynchus</taxon>
    </lineage>
</organism>
<reference evidence="1" key="1">
    <citation type="journal article" date="2014" name="Nat. Commun.">
        <title>The rainbow trout genome provides novel insights into evolution after whole-genome duplication in vertebrates.</title>
        <authorList>
            <person name="Berthelot C."/>
            <person name="Brunet F."/>
            <person name="Chalopin D."/>
            <person name="Juanchich A."/>
            <person name="Bernard M."/>
            <person name="Noel B."/>
            <person name="Bento P."/>
            <person name="Da Silva C."/>
            <person name="Labadie K."/>
            <person name="Alberti A."/>
            <person name="Aury J.M."/>
            <person name="Louis A."/>
            <person name="Dehais P."/>
            <person name="Bardou P."/>
            <person name="Montfort J."/>
            <person name="Klopp C."/>
            <person name="Cabau C."/>
            <person name="Gaspin C."/>
            <person name="Thorgaard G.H."/>
            <person name="Boussaha M."/>
            <person name="Quillet E."/>
            <person name="Guyomard R."/>
            <person name="Galiana D."/>
            <person name="Bobe J."/>
            <person name="Volff J.N."/>
            <person name="Genet C."/>
            <person name="Wincker P."/>
            <person name="Jaillon O."/>
            <person name="Roest Crollius H."/>
            <person name="Guiguen Y."/>
        </authorList>
    </citation>
    <scope>NUCLEOTIDE SEQUENCE [LARGE SCALE GENOMIC DNA]</scope>
</reference>
<dbReference type="STRING" id="8022.A0A060YSF9"/>
<protein>
    <submittedName>
        <fullName evidence="1">Uncharacterized protein</fullName>
    </submittedName>
</protein>
<evidence type="ECO:0000313" key="2">
    <source>
        <dbReference type="Proteomes" id="UP000193380"/>
    </source>
</evidence>
<accession>A0A060YSF9</accession>
<name>A0A060YSF9_ONCMY</name>